<dbReference type="EMBL" id="LVJE01000048">
    <property type="protein sequence ID" value="OAB25204.1"/>
    <property type="molecule type" value="Genomic_DNA"/>
</dbReference>
<keyword evidence="1" id="KW-0812">Transmembrane</keyword>
<dbReference type="PANTHER" id="PTHR33446">
    <property type="entry name" value="PROTEIN TONB-RELATED"/>
    <property type="match status" value="1"/>
</dbReference>
<dbReference type="GO" id="GO:0098797">
    <property type="term" value="C:plasma membrane protein complex"/>
    <property type="evidence" value="ECO:0007669"/>
    <property type="project" value="TreeGrafter"/>
</dbReference>
<accession>A0A167U2W8</accession>
<name>A0A167U2W8_9FLAO</name>
<dbReference type="PANTHER" id="PTHR33446:SF2">
    <property type="entry name" value="PROTEIN TONB"/>
    <property type="match status" value="1"/>
</dbReference>
<evidence type="ECO:0008006" key="4">
    <source>
        <dbReference type="Google" id="ProtNLM"/>
    </source>
</evidence>
<reference evidence="2 3" key="1">
    <citation type="submission" date="2016-03" db="EMBL/GenBank/DDBJ databases">
        <title>Draft genome sequence of Flavobacterium fryxellicola DSM 16209.</title>
        <authorList>
            <person name="Shin S.-K."/>
            <person name="Yi H."/>
        </authorList>
    </citation>
    <scope>NUCLEOTIDE SEQUENCE [LARGE SCALE GENOMIC DNA]</scope>
    <source>
        <strain evidence="2 3">DSM 16209</strain>
    </source>
</reference>
<proteinExistence type="predicted"/>
<gene>
    <name evidence="2" type="ORF">FBFR_16125</name>
</gene>
<sequence>MSDFLIKSTISLFVLLAVYYLFLEKEKIHSFNRFYLLFSLVFSMTLPFITIEVIQEITSRPVNLGNMQLMQGSAVVAEETNYTVIGLWSVYAVTTLILALRFAYNIIKISGKMKSNSPITFKNAKLILVPEKTLPHTFLNTIFINETEYKNRKIEAELYTHELTHVLQKHTLDILFIEILKTVFWFNPIFIFYKKAIQLNHEFLADENVVKSYNNVPFYQSLLLSKANENHTFYLASNLNYFITKKRLLMMTKTTSKTLSLVKKMTIIPVLSVLLFAFCIKTVAKEKNNPILEQQPILNEKIATAKSVLQHIEKSVKQNDTVKRKKLAVVKIKNEEYTKIGSLYFNDKGSIDISGNPAKEGYIFINNEVHFYVTKDKEREYYDRSGLRVNSSGEKINNKSITILEKDYQAEASKLTASDEFGDIYNTAGLTEKPDFPGGIMEFYKFVGNNFKTPEQPNLKGKIYITFIIEKDGSISDVKNIRDIGYGTGDEAVRVLKLCPKWIPGKMDGVPVRVLYSLPITIQSGKS</sequence>
<dbReference type="RefSeq" id="WP_066083128.1">
    <property type="nucleotide sequence ID" value="NZ_FRDK01000001.1"/>
</dbReference>
<keyword evidence="1" id="KW-0472">Membrane</keyword>
<dbReference type="AlphaFoldDB" id="A0A167U2W8"/>
<comment type="caution">
    <text evidence="2">The sequence shown here is derived from an EMBL/GenBank/DDBJ whole genome shotgun (WGS) entry which is preliminary data.</text>
</comment>
<organism evidence="2 3">
    <name type="scientific">Flavobacterium fryxellicola</name>
    <dbReference type="NCBI Taxonomy" id="249352"/>
    <lineage>
        <taxon>Bacteria</taxon>
        <taxon>Pseudomonadati</taxon>
        <taxon>Bacteroidota</taxon>
        <taxon>Flavobacteriia</taxon>
        <taxon>Flavobacteriales</taxon>
        <taxon>Flavobacteriaceae</taxon>
        <taxon>Flavobacterium</taxon>
    </lineage>
</organism>
<protein>
    <recommendedName>
        <fullName evidence="4">Regulatory sensor-transducer, BlaR1/MecR1 family protein</fullName>
    </recommendedName>
</protein>
<dbReference type="GO" id="GO:0031992">
    <property type="term" value="F:energy transducer activity"/>
    <property type="evidence" value="ECO:0007669"/>
    <property type="project" value="TreeGrafter"/>
</dbReference>
<evidence type="ECO:0000256" key="1">
    <source>
        <dbReference type="SAM" id="Phobius"/>
    </source>
</evidence>
<dbReference type="Proteomes" id="UP000077164">
    <property type="component" value="Unassembled WGS sequence"/>
</dbReference>
<dbReference type="STRING" id="249352.SAMN05444395_101161"/>
<feature type="transmembrane region" description="Helical" evidence="1">
    <location>
        <begin position="85"/>
        <end position="104"/>
    </location>
</feature>
<keyword evidence="3" id="KW-1185">Reference proteome</keyword>
<dbReference type="SUPFAM" id="SSF74653">
    <property type="entry name" value="TolA/TonB C-terminal domain"/>
    <property type="match status" value="1"/>
</dbReference>
<dbReference type="Gene3D" id="3.30.1150.10">
    <property type="match status" value="1"/>
</dbReference>
<feature type="transmembrane region" description="Helical" evidence="1">
    <location>
        <begin position="34"/>
        <end position="54"/>
    </location>
</feature>
<evidence type="ECO:0000313" key="2">
    <source>
        <dbReference type="EMBL" id="OAB25204.1"/>
    </source>
</evidence>
<feature type="transmembrane region" description="Helical" evidence="1">
    <location>
        <begin position="6"/>
        <end position="22"/>
    </location>
</feature>
<evidence type="ECO:0000313" key="3">
    <source>
        <dbReference type="Proteomes" id="UP000077164"/>
    </source>
</evidence>
<keyword evidence="1" id="KW-1133">Transmembrane helix</keyword>
<dbReference type="InterPro" id="IPR051045">
    <property type="entry name" value="TonB-dependent_transducer"/>
</dbReference>